<proteinExistence type="predicted"/>
<dbReference type="EMBL" id="JAHYIQ010000015">
    <property type="protein sequence ID" value="KAK1125834.1"/>
    <property type="molecule type" value="Genomic_DNA"/>
</dbReference>
<sequence length="112" mass="12859">MEFDGVFRTLLTRSLVKELHRLHIEVKPDKLQIARVAVRRECTRGSAGIRSSRELSARVMLSELDHTSAPLDVWQPFIQLPERSPSLVEFESVFVARCENPDARDRLTTIET</sequence>
<accession>A0AA40FUV1</accession>
<dbReference type="Proteomes" id="UP001177670">
    <property type="component" value="Unassembled WGS sequence"/>
</dbReference>
<name>A0AA40FUV1_9HYME</name>
<reference evidence="1" key="1">
    <citation type="submission" date="2021-10" db="EMBL/GenBank/DDBJ databases">
        <title>Melipona bicolor Genome sequencing and assembly.</title>
        <authorList>
            <person name="Araujo N.S."/>
            <person name="Arias M.C."/>
        </authorList>
    </citation>
    <scope>NUCLEOTIDE SEQUENCE</scope>
    <source>
        <strain evidence="1">USP_2M_L1-L4_2017</strain>
        <tissue evidence="1">Whole body</tissue>
    </source>
</reference>
<evidence type="ECO:0000313" key="1">
    <source>
        <dbReference type="EMBL" id="KAK1125834.1"/>
    </source>
</evidence>
<gene>
    <name evidence="1" type="ORF">K0M31_005372</name>
</gene>
<evidence type="ECO:0000313" key="2">
    <source>
        <dbReference type="Proteomes" id="UP001177670"/>
    </source>
</evidence>
<feature type="non-terminal residue" evidence="1">
    <location>
        <position position="112"/>
    </location>
</feature>
<protein>
    <submittedName>
        <fullName evidence="1">Uncharacterized protein</fullName>
    </submittedName>
</protein>
<organism evidence="1 2">
    <name type="scientific">Melipona bicolor</name>
    <dbReference type="NCBI Taxonomy" id="60889"/>
    <lineage>
        <taxon>Eukaryota</taxon>
        <taxon>Metazoa</taxon>
        <taxon>Ecdysozoa</taxon>
        <taxon>Arthropoda</taxon>
        <taxon>Hexapoda</taxon>
        <taxon>Insecta</taxon>
        <taxon>Pterygota</taxon>
        <taxon>Neoptera</taxon>
        <taxon>Endopterygota</taxon>
        <taxon>Hymenoptera</taxon>
        <taxon>Apocrita</taxon>
        <taxon>Aculeata</taxon>
        <taxon>Apoidea</taxon>
        <taxon>Anthophila</taxon>
        <taxon>Apidae</taxon>
        <taxon>Melipona</taxon>
    </lineage>
</organism>
<keyword evidence="2" id="KW-1185">Reference proteome</keyword>
<comment type="caution">
    <text evidence="1">The sequence shown here is derived from an EMBL/GenBank/DDBJ whole genome shotgun (WGS) entry which is preliminary data.</text>
</comment>
<dbReference type="AlphaFoldDB" id="A0AA40FUV1"/>